<dbReference type="EMBL" id="MEVL01000031">
    <property type="protein sequence ID" value="OGC59908.1"/>
    <property type="molecule type" value="Genomic_DNA"/>
</dbReference>
<proteinExistence type="inferred from homology"/>
<dbReference type="InterPro" id="IPR019438">
    <property type="entry name" value="Q_salvage"/>
</dbReference>
<comment type="caution">
    <text evidence="6">The sequence shown here is derived from an EMBL/GenBank/DDBJ whole genome shotgun (WGS) entry which is preliminary data.</text>
</comment>
<dbReference type="GO" id="GO:0016787">
    <property type="term" value="F:hydrolase activity"/>
    <property type="evidence" value="ECO:0007669"/>
    <property type="project" value="UniProtKB-KW"/>
</dbReference>
<evidence type="ECO:0000313" key="6">
    <source>
        <dbReference type="EMBL" id="OGC59908.1"/>
    </source>
</evidence>
<comment type="catalytic activity">
    <reaction evidence="5">
        <text>queuosine 5'-phosphate + H2O = queuine + D-ribose 5-phosphate</text>
        <dbReference type="Rhea" id="RHEA:75387"/>
        <dbReference type="ChEBI" id="CHEBI:15377"/>
        <dbReference type="ChEBI" id="CHEBI:17433"/>
        <dbReference type="ChEBI" id="CHEBI:78346"/>
        <dbReference type="ChEBI" id="CHEBI:194371"/>
    </reaction>
    <physiologicalReaction direction="left-to-right" evidence="5">
        <dbReference type="Rhea" id="RHEA:75388"/>
    </physiologicalReaction>
</comment>
<sequence>MIDPLWVLSSTKPLLKAGIVAIDHTAVAEIAKTISPEKVAQTAKPRFFFEGWTWEEQVAMALIFNAVNFSFWPSRGETRWTVRGPEGKILDGSTAASFCLENAVRQGRIDPFFFSDFCRMDKEDLAQIFQGEGDSEIPLLAERLTCLDELGRGVPIQREGSVEALLAVTGSSATGLVRYLTSRVPNFNDIVGKSPREVSFYKRAQLAASMIHRILVENRRGGFADIGILTAFADYRVPQILRELGILVYDHELAETIDGERDLPPESMGEVCIRAATVWGVEYLRQELEERFGSPITAAQVDFYLWLKARELKDSMRPHHRTRTIAY</sequence>
<evidence type="ECO:0000256" key="4">
    <source>
        <dbReference type="ARBA" id="ARBA00035393"/>
    </source>
</evidence>
<reference evidence="6 7" key="1">
    <citation type="journal article" date="2016" name="Nat. Commun.">
        <title>Thousands of microbial genomes shed light on interconnected biogeochemical processes in an aquifer system.</title>
        <authorList>
            <person name="Anantharaman K."/>
            <person name="Brown C.T."/>
            <person name="Hug L.A."/>
            <person name="Sharon I."/>
            <person name="Castelle C.J."/>
            <person name="Probst A.J."/>
            <person name="Thomas B.C."/>
            <person name="Singh A."/>
            <person name="Wilkins M.J."/>
            <person name="Karaoz U."/>
            <person name="Brodie E.L."/>
            <person name="Williams K.H."/>
            <person name="Hubbard S.S."/>
            <person name="Banfield J.F."/>
        </authorList>
    </citation>
    <scope>NUCLEOTIDE SEQUENCE [LARGE SCALE GENOMIC DNA]</scope>
</reference>
<keyword evidence="1" id="KW-0378">Hydrolase</keyword>
<accession>A0A1F4VSF6</accession>
<comment type="similarity">
    <text evidence="2">Belongs to the QNG1 protein family.</text>
</comment>
<dbReference type="Pfam" id="PF10343">
    <property type="entry name" value="Q_salvage"/>
    <property type="match status" value="1"/>
</dbReference>
<dbReference type="PANTHER" id="PTHR21314:SF0">
    <property type="entry name" value="QUEUOSINE 5'-PHOSPHATE N-GLYCOSYLASE_HYDROLASE"/>
    <property type="match status" value="1"/>
</dbReference>
<evidence type="ECO:0000256" key="2">
    <source>
        <dbReference type="ARBA" id="ARBA00035119"/>
    </source>
</evidence>
<evidence type="ECO:0000256" key="5">
    <source>
        <dbReference type="ARBA" id="ARBA00048204"/>
    </source>
</evidence>
<dbReference type="AlphaFoldDB" id="A0A1F4VSF6"/>
<gene>
    <name evidence="6" type="ORF">A2890_01695</name>
</gene>
<evidence type="ECO:0000256" key="1">
    <source>
        <dbReference type="ARBA" id="ARBA00022801"/>
    </source>
</evidence>
<name>A0A1F4VSF6_UNCKA</name>
<dbReference type="GO" id="GO:0006400">
    <property type="term" value="P:tRNA modification"/>
    <property type="evidence" value="ECO:0007669"/>
    <property type="project" value="TreeGrafter"/>
</dbReference>
<dbReference type="Proteomes" id="UP000176967">
    <property type="component" value="Unassembled WGS sequence"/>
</dbReference>
<dbReference type="PANTHER" id="PTHR21314">
    <property type="entry name" value="QUEUOSINE 5'-PHOSPHATE N-GLYCOSYLASE_HYDROLASE-RELATED"/>
    <property type="match status" value="1"/>
</dbReference>
<organism evidence="6 7">
    <name type="scientific">candidate division WWE3 bacterium RIFCSPLOWO2_01_FULL_53_14</name>
    <dbReference type="NCBI Taxonomy" id="1802628"/>
    <lineage>
        <taxon>Bacteria</taxon>
        <taxon>Katanobacteria</taxon>
    </lineage>
</organism>
<evidence type="ECO:0000256" key="3">
    <source>
        <dbReference type="ARBA" id="ARBA00035306"/>
    </source>
</evidence>
<protein>
    <recommendedName>
        <fullName evidence="3">Queuosine 5'-phosphate N-glycosylase/hydrolase</fullName>
    </recommendedName>
    <alternativeName>
        <fullName evidence="4">Queuosine-nucleotide N-glycosylase/hydrolase</fullName>
    </alternativeName>
</protein>
<evidence type="ECO:0000313" key="7">
    <source>
        <dbReference type="Proteomes" id="UP000176967"/>
    </source>
</evidence>